<dbReference type="InterPro" id="IPR016152">
    <property type="entry name" value="PTrfase/Anion_transptr"/>
</dbReference>
<dbReference type="InterPro" id="IPR002178">
    <property type="entry name" value="PTS_EIIA_type-2_dom"/>
</dbReference>
<dbReference type="Gene3D" id="1.10.10.10">
    <property type="entry name" value="Winged helix-like DNA-binding domain superfamily/Winged helix DNA-binding domain"/>
    <property type="match status" value="1"/>
</dbReference>
<keyword evidence="2" id="KW-0805">Transcription regulation</keyword>
<dbReference type="GO" id="GO:0006355">
    <property type="term" value="P:regulation of DNA-templated transcription"/>
    <property type="evidence" value="ECO:0007669"/>
    <property type="project" value="InterPro"/>
</dbReference>
<evidence type="ECO:0000256" key="1">
    <source>
        <dbReference type="ARBA" id="ARBA00022737"/>
    </source>
</evidence>
<evidence type="ECO:0000313" key="6">
    <source>
        <dbReference type="EMBL" id="AEB07633.1"/>
    </source>
</evidence>
<dbReference type="RefSeq" id="WP_013709375.1">
    <property type="nucleotide sequence ID" value="NC_015389.1"/>
</dbReference>
<keyword evidence="7" id="KW-1185">Reference proteome</keyword>
<dbReference type="HOGENOM" id="CLU_013442_5_3_11"/>
<dbReference type="InterPro" id="IPR036390">
    <property type="entry name" value="WH_DNA-bd_sf"/>
</dbReference>
<evidence type="ECO:0000256" key="3">
    <source>
        <dbReference type="ARBA" id="ARBA00023163"/>
    </source>
</evidence>
<dbReference type="STRING" id="700015.Corgl_1534"/>
<dbReference type="PROSITE" id="PS51094">
    <property type="entry name" value="PTS_EIIA_TYPE_2"/>
    <property type="match status" value="1"/>
</dbReference>
<sequence length="622" mass="70864">MNSLDYRLLRYLLINGTTKLSVLAESENVSCRTMRKYILNLSRALGTAAEVKINSNGYYLHILNRRLFCLIQSGALKHNIDNNDRQKRQAEILFMLIQEGGFISIDDLADQLIVSRGTLQKDLDSCQVWLHGYDIAIQGVTSRGIRLRIGSAADLVVFVYYKMLDYIQNRLPTDEGLINQVVDLLTSLNVSKTITRTFVNITRILVFLKRNGYEITEVNVVYTNLVDDSDHLSKLMEIIEDQCQVVFNPMERLFLTFPFNLYSNPLLSNEKTSSALDRNKVLFDEVSQSLNALINTRIDYDQFYDSIKYHLIFLINRAVFHVAPSDFLRDQMLEKFQLAADLAASFSKALEDRLDLEISDVEINYLTIYFEMALQKSNNVGSDQPRVGFLLDMGLSALNYLQNQLNIMFESNVVLSAYQNEAEIIQDQNDLIMVFSDRILDCGLKIPVVMVGDIFRDRILETKVKASALQHEIDAGRVIWRSQPFDNRRRLGYEEVLRRVLRPDGKAGTVDTEFCQRLIDNEASSKLILANGVAIPHAIGKIRGNNLFLSLVILTEPILVRRSEVRYIFIIGIPSVLEKKTLEDLSMLYDLLFLIAVNEEAVANLKRTATALKPLTIVTEGL</sequence>
<dbReference type="Pfam" id="PF08279">
    <property type="entry name" value="HTH_11"/>
    <property type="match status" value="1"/>
</dbReference>
<dbReference type="PROSITE" id="PS51372">
    <property type="entry name" value="PRD_2"/>
    <property type="match status" value="1"/>
</dbReference>
<feature type="domain" description="PTS EIIA type-2" evidence="4">
    <location>
        <begin position="477"/>
        <end position="621"/>
    </location>
</feature>
<dbReference type="InterPro" id="IPR036634">
    <property type="entry name" value="PRD_sf"/>
</dbReference>
<dbReference type="KEGG" id="cgo:Corgl_1534"/>
<evidence type="ECO:0000259" key="4">
    <source>
        <dbReference type="PROSITE" id="PS51094"/>
    </source>
</evidence>
<dbReference type="SUPFAM" id="SSF46785">
    <property type="entry name" value="Winged helix' DNA-binding domain"/>
    <property type="match status" value="1"/>
</dbReference>
<dbReference type="Proteomes" id="UP000006851">
    <property type="component" value="Chromosome"/>
</dbReference>
<proteinExistence type="predicted"/>
<dbReference type="Pfam" id="PF00359">
    <property type="entry name" value="PTS_EIIA_2"/>
    <property type="match status" value="1"/>
</dbReference>
<reference evidence="7" key="1">
    <citation type="journal article" date="2013" name="Stand. Genomic Sci.">
        <title>Complete genome sequence of Coriobacterium glomerans type strain (PW2(T)) from the midgut of Pyrrhocoris apterus L. (red soldier bug).</title>
        <authorList>
            <person name="Stackebrandt E."/>
            <person name="Zeytun A."/>
            <person name="Lapidus A."/>
            <person name="Nolan M."/>
            <person name="Lucas S."/>
            <person name="Hammon N."/>
            <person name="Deshpande S."/>
            <person name="Cheng J.F."/>
            <person name="Tapia R."/>
            <person name="Goodwin L.A."/>
            <person name="Pitluck S."/>
            <person name="Liolios K."/>
            <person name="Pagani I."/>
            <person name="Ivanova N."/>
            <person name="Mavromatis K."/>
            <person name="Mikhailova N."/>
            <person name="Huntemann M."/>
            <person name="Pati A."/>
            <person name="Chen A."/>
            <person name="Palaniappan K."/>
            <person name="Chang Y.J."/>
            <person name="Land M."/>
            <person name="Hauser L."/>
            <person name="Rohde M."/>
            <person name="Pukall R."/>
            <person name="Goker M."/>
            <person name="Detter J.C."/>
            <person name="Woyke T."/>
            <person name="Bristow J."/>
            <person name="Eisen J.A."/>
            <person name="Markowitz V."/>
            <person name="Hugenholtz P."/>
            <person name="Kyrpides N.C."/>
            <person name="Klenk H.P."/>
        </authorList>
    </citation>
    <scope>NUCLEOTIDE SEQUENCE</scope>
    <source>
        <strain evidence="7">ATCC 49209 / DSM 20642 / JCM 10262 / PW2</strain>
    </source>
</reference>
<dbReference type="InterPro" id="IPR013196">
    <property type="entry name" value="HTH_11"/>
</dbReference>
<organism evidence="6 7">
    <name type="scientific">Coriobacterium glomerans (strain ATCC 49209 / DSM 20642 / JCM 10262 / PW2)</name>
    <dbReference type="NCBI Taxonomy" id="700015"/>
    <lineage>
        <taxon>Bacteria</taxon>
        <taxon>Bacillati</taxon>
        <taxon>Actinomycetota</taxon>
        <taxon>Coriobacteriia</taxon>
        <taxon>Coriobacteriales</taxon>
        <taxon>Coriobacteriaceae</taxon>
        <taxon>Coriobacterium</taxon>
    </lineage>
</organism>
<dbReference type="InterPro" id="IPR036388">
    <property type="entry name" value="WH-like_DNA-bd_sf"/>
</dbReference>
<dbReference type="eggNOG" id="COG3711">
    <property type="taxonomic scope" value="Bacteria"/>
</dbReference>
<dbReference type="InterPro" id="IPR011608">
    <property type="entry name" value="PRD"/>
</dbReference>
<keyword evidence="3" id="KW-0804">Transcription</keyword>
<dbReference type="SUPFAM" id="SSF63520">
    <property type="entry name" value="PTS-regulatory domain, PRD"/>
    <property type="match status" value="1"/>
</dbReference>
<dbReference type="Gene3D" id="3.40.930.10">
    <property type="entry name" value="Mannitol-specific EII, Chain A"/>
    <property type="match status" value="1"/>
</dbReference>
<dbReference type="PANTHER" id="PTHR30185">
    <property type="entry name" value="CRYPTIC BETA-GLUCOSIDE BGL OPERON ANTITERMINATOR"/>
    <property type="match status" value="1"/>
</dbReference>
<dbReference type="PANTHER" id="PTHR30185:SF18">
    <property type="entry name" value="TRANSCRIPTIONAL REGULATOR MTLR"/>
    <property type="match status" value="1"/>
</dbReference>
<keyword evidence="1" id="KW-0677">Repeat</keyword>
<evidence type="ECO:0000313" key="7">
    <source>
        <dbReference type="Proteomes" id="UP000006851"/>
    </source>
</evidence>
<dbReference type="OrthoDB" id="3710983at2"/>
<dbReference type="EMBL" id="CP002628">
    <property type="protein sequence ID" value="AEB07633.1"/>
    <property type="molecule type" value="Genomic_DNA"/>
</dbReference>
<dbReference type="PROSITE" id="PS00372">
    <property type="entry name" value="PTS_EIIA_TYPE_2_HIS"/>
    <property type="match status" value="1"/>
</dbReference>
<dbReference type="AlphaFoldDB" id="F2NAV5"/>
<dbReference type="eggNOG" id="COG1762">
    <property type="taxonomic scope" value="Bacteria"/>
</dbReference>
<dbReference type="Pfam" id="PF00874">
    <property type="entry name" value="PRD"/>
    <property type="match status" value="1"/>
</dbReference>
<protein>
    <submittedName>
        <fullName evidence="6">Transcriptional antiterminator, BglG</fullName>
    </submittedName>
</protein>
<feature type="domain" description="PRD" evidence="5">
    <location>
        <begin position="270"/>
        <end position="380"/>
    </location>
</feature>
<evidence type="ECO:0000259" key="5">
    <source>
        <dbReference type="PROSITE" id="PS51372"/>
    </source>
</evidence>
<evidence type="ECO:0000256" key="2">
    <source>
        <dbReference type="ARBA" id="ARBA00023015"/>
    </source>
</evidence>
<dbReference type="SUPFAM" id="SSF55804">
    <property type="entry name" value="Phoshotransferase/anion transport protein"/>
    <property type="match status" value="1"/>
</dbReference>
<accession>F2NAV5</accession>
<gene>
    <name evidence="6" type="ordered locus">Corgl_1534</name>
</gene>
<dbReference type="Gene3D" id="1.10.1790.10">
    <property type="entry name" value="PRD domain"/>
    <property type="match status" value="1"/>
</dbReference>
<name>F2NAV5_CORGP</name>
<dbReference type="InterPro" id="IPR050661">
    <property type="entry name" value="BglG_antiterminators"/>
</dbReference>